<keyword evidence="2" id="KW-1185">Reference proteome</keyword>
<evidence type="ECO:0000313" key="1">
    <source>
        <dbReference type="EMBL" id="KDO36427.1"/>
    </source>
</evidence>
<protein>
    <submittedName>
        <fullName evidence="1">Uncharacterized protein</fullName>
    </submittedName>
</protein>
<gene>
    <name evidence="1" type="ORF">CISIN_1g046261mg</name>
</gene>
<evidence type="ECO:0000313" key="2">
    <source>
        <dbReference type="Proteomes" id="UP000027120"/>
    </source>
</evidence>
<organism evidence="1 2">
    <name type="scientific">Citrus sinensis</name>
    <name type="common">Sweet orange</name>
    <name type="synonym">Citrus aurantium var. sinensis</name>
    <dbReference type="NCBI Taxonomy" id="2711"/>
    <lineage>
        <taxon>Eukaryota</taxon>
        <taxon>Viridiplantae</taxon>
        <taxon>Streptophyta</taxon>
        <taxon>Embryophyta</taxon>
        <taxon>Tracheophyta</taxon>
        <taxon>Spermatophyta</taxon>
        <taxon>Magnoliopsida</taxon>
        <taxon>eudicotyledons</taxon>
        <taxon>Gunneridae</taxon>
        <taxon>Pentapetalae</taxon>
        <taxon>rosids</taxon>
        <taxon>malvids</taxon>
        <taxon>Sapindales</taxon>
        <taxon>Rutaceae</taxon>
        <taxon>Aurantioideae</taxon>
        <taxon>Citrus</taxon>
    </lineage>
</organism>
<sequence>MNSFLEACSTTHLNDYLTLGGWWFQHISDFHLLCPSCMVHISFIIRSWMALVKDNLLHTFLKCVFHLYCRKNGETGEMTSRRK</sequence>
<dbReference type="Proteomes" id="UP000027120">
    <property type="component" value="Unassembled WGS sequence"/>
</dbReference>
<proteinExistence type="predicted"/>
<dbReference type="AlphaFoldDB" id="A0A067DBM0"/>
<accession>A0A067DBM0</accession>
<reference evidence="1 2" key="1">
    <citation type="submission" date="2014-04" db="EMBL/GenBank/DDBJ databases">
        <authorList>
            <consortium name="International Citrus Genome Consortium"/>
            <person name="Gmitter F."/>
            <person name="Chen C."/>
            <person name="Farmerie W."/>
            <person name="Harkins T."/>
            <person name="Desany B."/>
            <person name="Mohiuddin M."/>
            <person name="Kodira C."/>
            <person name="Borodovsky M."/>
            <person name="Lomsadze A."/>
            <person name="Burns P."/>
            <person name="Jenkins J."/>
            <person name="Prochnik S."/>
            <person name="Shu S."/>
            <person name="Chapman J."/>
            <person name="Pitluck S."/>
            <person name="Schmutz J."/>
            <person name="Rokhsar D."/>
        </authorList>
    </citation>
    <scope>NUCLEOTIDE SEQUENCE</scope>
</reference>
<dbReference type="EMBL" id="KK794506">
    <property type="protein sequence ID" value="KDO36427.1"/>
    <property type="molecule type" value="Genomic_DNA"/>
</dbReference>
<name>A0A067DBM0_CITSI</name>